<accession>A0A2A9NDB2</accession>
<feature type="compositionally biased region" description="Gly residues" evidence="1">
    <location>
        <begin position="26"/>
        <end position="35"/>
    </location>
</feature>
<dbReference type="PANTHER" id="PTHR40462:SF1">
    <property type="entry name" value="EXPRESSED PROTEIN"/>
    <property type="match status" value="1"/>
</dbReference>
<gene>
    <name evidence="2" type="ORF">AMATHDRAFT_157906</name>
</gene>
<evidence type="ECO:0000256" key="1">
    <source>
        <dbReference type="SAM" id="MobiDB-lite"/>
    </source>
</evidence>
<evidence type="ECO:0000313" key="2">
    <source>
        <dbReference type="EMBL" id="PFH45766.1"/>
    </source>
</evidence>
<evidence type="ECO:0000313" key="3">
    <source>
        <dbReference type="Proteomes" id="UP000242287"/>
    </source>
</evidence>
<proteinExistence type="predicted"/>
<feature type="region of interest" description="Disordered" evidence="1">
    <location>
        <begin position="1"/>
        <end position="51"/>
    </location>
</feature>
<reference evidence="2 3" key="1">
    <citation type="submission" date="2014-02" db="EMBL/GenBank/DDBJ databases">
        <title>Transposable element dynamics among asymbiotic and ectomycorrhizal Amanita fungi.</title>
        <authorList>
            <consortium name="DOE Joint Genome Institute"/>
            <person name="Hess J."/>
            <person name="Skrede I."/>
            <person name="Wolfe B."/>
            <person name="LaButti K."/>
            <person name="Ohm R.A."/>
            <person name="Grigoriev I.V."/>
            <person name="Pringle A."/>
        </authorList>
    </citation>
    <scope>NUCLEOTIDE SEQUENCE [LARGE SCALE GENOMIC DNA]</scope>
    <source>
        <strain evidence="2 3">SKay4041</strain>
    </source>
</reference>
<dbReference type="EMBL" id="KZ302294">
    <property type="protein sequence ID" value="PFH45766.1"/>
    <property type="molecule type" value="Genomic_DNA"/>
</dbReference>
<dbReference type="OrthoDB" id="3050608at2759"/>
<sequence length="107" mass="11385">MDFLKGLTDKSSRQEQQPGQPNEAGGNNGGSGGFMGSINNAMGGGEAGEKKEDYLDKAVDFVQERMGGGKQDNESAFEQAKDEQISDAIRRGYKGVTGSEFSVKDKS</sequence>
<protein>
    <recommendedName>
        <fullName evidence="4">DNA damage-responsive protein 48</fullName>
    </recommendedName>
</protein>
<name>A0A2A9NDB2_9AGAR</name>
<dbReference type="AlphaFoldDB" id="A0A2A9NDB2"/>
<dbReference type="Proteomes" id="UP000242287">
    <property type="component" value="Unassembled WGS sequence"/>
</dbReference>
<keyword evidence="3" id="KW-1185">Reference proteome</keyword>
<organism evidence="2 3">
    <name type="scientific">Amanita thiersii Skay4041</name>
    <dbReference type="NCBI Taxonomy" id="703135"/>
    <lineage>
        <taxon>Eukaryota</taxon>
        <taxon>Fungi</taxon>
        <taxon>Dikarya</taxon>
        <taxon>Basidiomycota</taxon>
        <taxon>Agaricomycotina</taxon>
        <taxon>Agaricomycetes</taxon>
        <taxon>Agaricomycetidae</taxon>
        <taxon>Agaricales</taxon>
        <taxon>Pluteineae</taxon>
        <taxon>Amanitaceae</taxon>
        <taxon>Amanita</taxon>
    </lineage>
</organism>
<dbReference type="PANTHER" id="PTHR40462">
    <property type="entry name" value="CHROMOSOME 1, WHOLE GENOME SHOTGUN SEQUENCE"/>
    <property type="match status" value="1"/>
</dbReference>
<evidence type="ECO:0008006" key="4">
    <source>
        <dbReference type="Google" id="ProtNLM"/>
    </source>
</evidence>